<gene>
    <name evidence="2" type="ORF">HII31_12078</name>
</gene>
<dbReference type="Proteomes" id="UP000660729">
    <property type="component" value="Unassembled WGS sequence"/>
</dbReference>
<sequence length="272" mass="29114">MSDATTKKPPKKKQIDFIVTTSDPNDASNAANKKRVRSVAALKSWPERRKKIFEQLESSGSGQGAFLVDEPGQQQQPKRRSPGQAKQPSPPTNTAANNGSTSVAKRPRVYGPPRPESAAGPSSQSTATPATSTLNPQAQIYVPSLTSNAGDISGLLSTSIEKRSELIGSSLELYRKAFARIKAKAGDHHVDNPSVPCQCQQCWSKRRVANTPMGAVSSSDAIVPARSKRMADGSEKPLEFSGDMAMITPPSSPGPSPSRGRIDPFNLYPVKY</sequence>
<comment type="caution">
    <text evidence="2">The sequence shown here is derived from an EMBL/GenBank/DDBJ whole genome shotgun (WGS) entry which is preliminary data.</text>
</comment>
<evidence type="ECO:0000313" key="2">
    <source>
        <dbReference type="EMBL" id="KAF7186520.1"/>
    </source>
</evidence>
<feature type="compositionally biased region" description="Low complexity" evidence="1">
    <location>
        <begin position="117"/>
        <end position="133"/>
    </location>
</feature>
<organism evidence="2 3">
    <name type="scientific">Pseudocercospora fuligena</name>
    <dbReference type="NCBI Taxonomy" id="685502"/>
    <lineage>
        <taxon>Eukaryota</taxon>
        <taxon>Fungi</taxon>
        <taxon>Dikarya</taxon>
        <taxon>Ascomycota</taxon>
        <taxon>Pezizomycotina</taxon>
        <taxon>Dothideomycetes</taxon>
        <taxon>Dothideomycetidae</taxon>
        <taxon>Mycosphaerellales</taxon>
        <taxon>Mycosphaerellaceae</taxon>
        <taxon>Pseudocercospora</taxon>
    </lineage>
</organism>
<feature type="compositionally biased region" description="Polar residues" evidence="1">
    <location>
        <begin position="19"/>
        <end position="31"/>
    </location>
</feature>
<feature type="compositionally biased region" description="Basic and acidic residues" evidence="1">
    <location>
        <begin position="229"/>
        <end position="238"/>
    </location>
</feature>
<keyword evidence="3" id="KW-1185">Reference proteome</keyword>
<protein>
    <submittedName>
        <fullName evidence="2">Uncharacterized protein</fullName>
    </submittedName>
</protein>
<name>A0A8H6VCS6_9PEZI</name>
<feature type="compositionally biased region" description="Polar residues" evidence="1">
    <location>
        <begin position="84"/>
        <end position="103"/>
    </location>
</feature>
<dbReference type="EMBL" id="JABCIY010000251">
    <property type="protein sequence ID" value="KAF7186520.1"/>
    <property type="molecule type" value="Genomic_DNA"/>
</dbReference>
<dbReference type="AlphaFoldDB" id="A0A8H6VCS6"/>
<proteinExistence type="predicted"/>
<feature type="region of interest" description="Disordered" evidence="1">
    <location>
        <begin position="1"/>
        <end position="135"/>
    </location>
</feature>
<reference evidence="2" key="1">
    <citation type="submission" date="2020-04" db="EMBL/GenBank/DDBJ databases">
        <title>Draft genome resource of the tomato pathogen Pseudocercospora fuligena.</title>
        <authorList>
            <person name="Zaccaron A."/>
        </authorList>
    </citation>
    <scope>NUCLEOTIDE SEQUENCE</scope>
    <source>
        <strain evidence="2">PF001</strain>
    </source>
</reference>
<evidence type="ECO:0000256" key="1">
    <source>
        <dbReference type="SAM" id="MobiDB-lite"/>
    </source>
</evidence>
<feature type="region of interest" description="Disordered" evidence="1">
    <location>
        <begin position="225"/>
        <end position="272"/>
    </location>
</feature>
<evidence type="ECO:0000313" key="3">
    <source>
        <dbReference type="Proteomes" id="UP000660729"/>
    </source>
</evidence>
<dbReference type="OrthoDB" id="10693757at2759"/>
<accession>A0A8H6VCS6</accession>